<dbReference type="Proteomes" id="UP000039217">
    <property type="component" value="Unassembled WGS sequence"/>
</dbReference>
<reference evidence="1 2" key="1">
    <citation type="submission" date="2015-03" db="EMBL/GenBank/DDBJ databases">
        <authorList>
            <consortium name="Pathogen Informatics"/>
        </authorList>
    </citation>
    <scope>NUCLEOTIDE SEQUENCE [LARGE SCALE GENOMIC DNA]</scope>
    <source>
        <strain evidence="1 2">D00501624</strain>
    </source>
</reference>
<name>A0A655F886_MYCTX</name>
<sequence length="100" mass="10047">MCLQPELAQRIGGFQAQQAATDNHPAIGVTAVQGALGAGADSVEIVKGAVDVARGQVVAGHRRDECVGAGGQHQGVVAMPLPCRGDHRLGCPVNLGDSGV</sequence>
<dbReference type="AntiFam" id="ANF00211">
    <property type="entry name" value="Shadow ORF (opposite nasD)"/>
</dbReference>
<accession>A0A655F886</accession>
<evidence type="ECO:0000313" key="2">
    <source>
        <dbReference type="Proteomes" id="UP000039217"/>
    </source>
</evidence>
<evidence type="ECO:0000313" key="1">
    <source>
        <dbReference type="EMBL" id="CNV36301.1"/>
    </source>
</evidence>
<organism evidence="1 2">
    <name type="scientific">Mycobacterium tuberculosis</name>
    <dbReference type="NCBI Taxonomy" id="1773"/>
    <lineage>
        <taxon>Bacteria</taxon>
        <taxon>Bacillati</taxon>
        <taxon>Actinomycetota</taxon>
        <taxon>Actinomycetes</taxon>
        <taxon>Mycobacteriales</taxon>
        <taxon>Mycobacteriaceae</taxon>
        <taxon>Mycobacterium</taxon>
        <taxon>Mycobacterium tuberculosis complex</taxon>
    </lineage>
</organism>
<dbReference type="EMBL" id="CQQC01000719">
    <property type="protein sequence ID" value="CNV36301.1"/>
    <property type="molecule type" value="Genomic_DNA"/>
</dbReference>
<proteinExistence type="predicted"/>
<gene>
    <name evidence="1" type="ORF">ERS007661_02172</name>
</gene>
<dbReference type="AlphaFoldDB" id="A0A655F886"/>
<protein>
    <submittedName>
        <fullName evidence="1">Uncharacterized protein</fullName>
    </submittedName>
</protein>